<organism evidence="4 5">
    <name type="scientific">Nocardioides marmotae</name>
    <dbReference type="NCBI Taxonomy" id="2663857"/>
    <lineage>
        <taxon>Bacteria</taxon>
        <taxon>Bacillati</taxon>
        <taxon>Actinomycetota</taxon>
        <taxon>Actinomycetes</taxon>
        <taxon>Propionibacteriales</taxon>
        <taxon>Nocardioidaceae</taxon>
        <taxon>Nocardioides</taxon>
    </lineage>
</organism>
<dbReference type="AlphaFoldDB" id="A0A6I3J8H5"/>
<evidence type="ECO:0000259" key="2">
    <source>
        <dbReference type="Pfam" id="PF02470"/>
    </source>
</evidence>
<feature type="signal peptide" evidence="1">
    <location>
        <begin position="1"/>
        <end position="28"/>
    </location>
</feature>
<feature type="domain" description="Mce/MlaD" evidence="2">
    <location>
        <begin position="37"/>
        <end position="111"/>
    </location>
</feature>
<dbReference type="EMBL" id="WLCI01000006">
    <property type="protein sequence ID" value="MTB94809.1"/>
    <property type="molecule type" value="Genomic_DNA"/>
</dbReference>
<dbReference type="Pfam" id="PF11887">
    <property type="entry name" value="Mce4_CUP1"/>
    <property type="match status" value="1"/>
</dbReference>
<dbReference type="InterPro" id="IPR024516">
    <property type="entry name" value="Mce_C"/>
</dbReference>
<feature type="chain" id="PRO_5039311927" evidence="1">
    <location>
        <begin position="29"/>
        <end position="361"/>
    </location>
</feature>
<dbReference type="InterPro" id="IPR005693">
    <property type="entry name" value="Mce"/>
</dbReference>
<dbReference type="Pfam" id="PF02470">
    <property type="entry name" value="MlaD"/>
    <property type="match status" value="1"/>
</dbReference>
<dbReference type="InterPro" id="IPR003399">
    <property type="entry name" value="Mce/MlaD"/>
</dbReference>
<dbReference type="NCBIfam" id="TIGR00996">
    <property type="entry name" value="Mtu_fam_mce"/>
    <property type="match status" value="1"/>
</dbReference>
<keyword evidence="5" id="KW-1185">Reference proteome</keyword>
<evidence type="ECO:0000256" key="1">
    <source>
        <dbReference type="SAM" id="SignalP"/>
    </source>
</evidence>
<dbReference type="PANTHER" id="PTHR33371:SF4">
    <property type="entry name" value="INTERMEMBRANE PHOSPHOLIPID TRANSPORT SYSTEM BINDING PROTEIN MLAD"/>
    <property type="match status" value="1"/>
</dbReference>
<evidence type="ECO:0000259" key="3">
    <source>
        <dbReference type="Pfam" id="PF11887"/>
    </source>
</evidence>
<dbReference type="PANTHER" id="PTHR33371">
    <property type="entry name" value="INTERMEMBRANE PHOSPHOLIPID TRANSPORT SYSTEM BINDING PROTEIN MLAD-RELATED"/>
    <property type="match status" value="1"/>
</dbReference>
<dbReference type="RefSeq" id="WP_154611823.1">
    <property type="nucleotide sequence ID" value="NZ_CP053660.1"/>
</dbReference>
<reference evidence="4 5" key="1">
    <citation type="submission" date="2019-10" db="EMBL/GenBank/DDBJ databases">
        <title>Nocardioides novel species isolated from the excrement of Marmot.</title>
        <authorList>
            <person name="Zhang G."/>
        </authorList>
    </citation>
    <scope>NUCLEOTIDE SEQUENCE [LARGE SCALE GENOMIC DNA]</scope>
    <source>
        <strain evidence="5">zg-579</strain>
    </source>
</reference>
<feature type="domain" description="Mammalian cell entry C-terminal" evidence="3">
    <location>
        <begin position="117"/>
        <end position="289"/>
    </location>
</feature>
<sequence>MSPTAPARAPRRRAAALALLLGALLTTAGCDPLGPSTLRLTAELDDAAGLFVGNDVGVLGVPVGEITAVTPRGDVVEVEMAVDAGTDLPASAGAVVVARSVATDRYLELTPAFADGPRMEDGDRIPLDRTRTPVEFDEVLASLEGFSTGLAGEDGEARALRRLLSASAEALEGRGADANATVRELSAAARGLSGHREELVGTIDGLDDLTALVAANDEVVDQFLTSVADATDLLADERHAFGRSLTSLSGALDSLAVFVRENRPALRGSLRGLTRVTRNLLVHQADLAEAVEVAPLTFENIGNAIDDDDRLDVRMPVRHLAPAPEVIDALCDGVLPAGVCDELGTSPDIGDLLLALLGMRP</sequence>
<keyword evidence="1" id="KW-0732">Signal</keyword>
<dbReference type="InterPro" id="IPR052336">
    <property type="entry name" value="MlaD_Phospholipid_Transporter"/>
</dbReference>
<accession>A0A6I3J8H5</accession>
<dbReference type="GO" id="GO:0005576">
    <property type="term" value="C:extracellular region"/>
    <property type="evidence" value="ECO:0007669"/>
    <property type="project" value="TreeGrafter"/>
</dbReference>
<gene>
    <name evidence="4" type="ORF">GGQ22_06905</name>
</gene>
<dbReference type="Proteomes" id="UP000433406">
    <property type="component" value="Unassembled WGS sequence"/>
</dbReference>
<name>A0A6I3J8H5_9ACTN</name>
<evidence type="ECO:0000313" key="5">
    <source>
        <dbReference type="Proteomes" id="UP000433406"/>
    </source>
</evidence>
<protein>
    <submittedName>
        <fullName evidence="4">MCE family protein</fullName>
    </submittedName>
</protein>
<comment type="caution">
    <text evidence="4">The sequence shown here is derived from an EMBL/GenBank/DDBJ whole genome shotgun (WGS) entry which is preliminary data.</text>
</comment>
<proteinExistence type="predicted"/>
<evidence type="ECO:0000313" key="4">
    <source>
        <dbReference type="EMBL" id="MTB94809.1"/>
    </source>
</evidence>